<evidence type="ECO:0000256" key="1">
    <source>
        <dbReference type="ARBA" id="ARBA00006226"/>
    </source>
</evidence>
<evidence type="ECO:0000313" key="4">
    <source>
        <dbReference type="Proteomes" id="UP000230791"/>
    </source>
</evidence>
<accession>A0A2N9Y8J9</accession>
<evidence type="ECO:0000313" key="3">
    <source>
        <dbReference type="EMBL" id="PIT68032.1"/>
    </source>
</evidence>
<evidence type="ECO:0000256" key="2">
    <source>
        <dbReference type="ARBA" id="ARBA00022649"/>
    </source>
</evidence>
<gene>
    <name evidence="3" type="ORF">CEV08_08740</name>
</gene>
<dbReference type="InterPro" id="IPR035093">
    <property type="entry name" value="RelE/ParE_toxin_dom_sf"/>
</dbReference>
<organism evidence="3 4">
    <name type="scientific">Bartonella tribocorum</name>
    <dbReference type="NCBI Taxonomy" id="85701"/>
    <lineage>
        <taxon>Bacteria</taxon>
        <taxon>Pseudomonadati</taxon>
        <taxon>Pseudomonadota</taxon>
        <taxon>Alphaproteobacteria</taxon>
        <taxon>Hyphomicrobiales</taxon>
        <taxon>Bartonellaceae</taxon>
        <taxon>Bartonella</taxon>
    </lineage>
</organism>
<keyword evidence="2" id="KW-1277">Toxin-antitoxin system</keyword>
<dbReference type="EMBL" id="NJPP01000052">
    <property type="protein sequence ID" value="PIT68032.1"/>
    <property type="molecule type" value="Genomic_DNA"/>
</dbReference>
<dbReference type="Pfam" id="PF05016">
    <property type="entry name" value="ParE_toxin"/>
    <property type="match status" value="1"/>
</dbReference>
<sequence>MKLVWTQIAHYDRQKIREYIAQENPSAALAFDKFLSEKVKQLVRFPTLGRVGRIINTRELIVRKKYIMIYDVLNGTVRILRILHAKQKWP</sequence>
<dbReference type="AlphaFoldDB" id="A0A2N9Y8J9"/>
<dbReference type="InterPro" id="IPR051803">
    <property type="entry name" value="TA_system_RelE-like_toxin"/>
</dbReference>
<reference evidence="3 4" key="1">
    <citation type="submission" date="2017-06" db="EMBL/GenBank/DDBJ databases">
        <title>Draft genome of Bartonella tribocorum C635.</title>
        <authorList>
            <person name="Hadjadj L."/>
            <person name="Jiyipong T."/>
            <person name="Diene S.M."/>
            <person name="Morand S."/>
            <person name="Rolain J.-M."/>
        </authorList>
    </citation>
    <scope>NUCLEOTIDE SEQUENCE [LARGE SCALE GENOMIC DNA]</scope>
    <source>
        <strain evidence="3 4">C635</strain>
    </source>
</reference>
<dbReference type="Gene3D" id="3.30.2310.20">
    <property type="entry name" value="RelE-like"/>
    <property type="match status" value="1"/>
</dbReference>
<dbReference type="RefSeq" id="WP_100131230.1">
    <property type="nucleotide sequence ID" value="NZ_CADDYJ010000001.1"/>
</dbReference>
<dbReference type="NCBIfam" id="TIGR02385">
    <property type="entry name" value="RelE_StbE"/>
    <property type="match status" value="1"/>
</dbReference>
<dbReference type="PANTHER" id="PTHR33755">
    <property type="entry name" value="TOXIN PARE1-RELATED"/>
    <property type="match status" value="1"/>
</dbReference>
<name>A0A2N9Y8J9_9HYPH</name>
<comment type="caution">
    <text evidence="3">The sequence shown here is derived from an EMBL/GenBank/DDBJ whole genome shotgun (WGS) entry which is preliminary data.</text>
</comment>
<dbReference type="OrthoDB" id="595470at2"/>
<protein>
    <submittedName>
        <fullName evidence="3">Type II toxin-antitoxin system mRNA interferase toxin, RelE/StbE family</fullName>
    </submittedName>
</protein>
<proteinExistence type="inferred from homology"/>
<comment type="similarity">
    <text evidence="1">Belongs to the RelE toxin family.</text>
</comment>
<dbReference type="InterPro" id="IPR007712">
    <property type="entry name" value="RelE/ParE_toxin"/>
</dbReference>
<dbReference type="Proteomes" id="UP000230791">
    <property type="component" value="Unassembled WGS sequence"/>
</dbReference>